<reference evidence="4" key="1">
    <citation type="submission" date="2014-07" db="EMBL/GenBank/DDBJ databases">
        <title>Genome sequencing of plant-pathogenic Streptomyces species.</title>
        <authorList>
            <person name="Harrison J."/>
            <person name="Sapp M."/>
            <person name="Thwaites R."/>
            <person name="Studholme D.J."/>
        </authorList>
    </citation>
    <scope>NUCLEOTIDE SEQUENCE [LARGE SCALE GENOMIC DNA]</scope>
    <source>
        <strain evidence="4">NCPPB 4445</strain>
    </source>
</reference>
<feature type="signal peptide" evidence="2">
    <location>
        <begin position="1"/>
        <end position="21"/>
    </location>
</feature>
<proteinExistence type="predicted"/>
<evidence type="ECO:0000313" key="4">
    <source>
        <dbReference type="Proteomes" id="UP000037151"/>
    </source>
</evidence>
<feature type="region of interest" description="Disordered" evidence="1">
    <location>
        <begin position="114"/>
        <end position="133"/>
    </location>
</feature>
<feature type="chain" id="PRO_5038979333" evidence="2">
    <location>
        <begin position="22"/>
        <end position="261"/>
    </location>
</feature>
<evidence type="ECO:0000256" key="1">
    <source>
        <dbReference type="SAM" id="MobiDB-lite"/>
    </source>
</evidence>
<accession>A0A0L0K2H1</accession>
<evidence type="ECO:0000256" key="2">
    <source>
        <dbReference type="SAM" id="SignalP"/>
    </source>
</evidence>
<keyword evidence="2" id="KW-0732">Signal</keyword>
<dbReference type="RefSeq" id="WP_050372579.1">
    <property type="nucleotide sequence ID" value="NZ_KQ257823.1"/>
</dbReference>
<protein>
    <submittedName>
        <fullName evidence="3">Lipoprotein</fullName>
    </submittedName>
</protein>
<dbReference type="AlphaFoldDB" id="A0A0L0K2H1"/>
<gene>
    <name evidence="3" type="ORF">IQ63_24720</name>
</gene>
<keyword evidence="3" id="KW-0449">Lipoprotein</keyword>
<sequence>MNRSWGVRLSMTAAASALSLAFITGCSSDSDEGKKDTAADAKATPTAAAAPAAKASTAAELKKLLLATGDVTGYSVETTKELLPKSKAEGKADKVECGPLLWATLALPPGDTNVSANTSLKEDKKPATSGKPSLAASLDVNRTLVGLSSYEGDGATKAMKAVSDSATACAGGFTSTDADGEPTKISKVTTEKGTGGGDEALAFAETVDVEGSSMAVHGEVIRKGNTIATFYTINAAAYLQPNGKMPMNPPAIITAQLTKLK</sequence>
<dbReference type="EMBL" id="JPPY01000140">
    <property type="protein sequence ID" value="KND32006.1"/>
    <property type="molecule type" value="Genomic_DNA"/>
</dbReference>
<dbReference type="Proteomes" id="UP000037151">
    <property type="component" value="Unassembled WGS sequence"/>
</dbReference>
<comment type="caution">
    <text evidence="3">The sequence shown here is derived from an EMBL/GenBank/DDBJ whole genome shotgun (WGS) entry which is preliminary data.</text>
</comment>
<dbReference type="PATRIC" id="fig|42234.21.peg.5115"/>
<dbReference type="PROSITE" id="PS51257">
    <property type="entry name" value="PROKAR_LIPOPROTEIN"/>
    <property type="match status" value="1"/>
</dbReference>
<name>A0A0L0K2H1_9ACTN</name>
<organism evidence="3 4">
    <name type="scientific">Streptomyces acidiscabies</name>
    <dbReference type="NCBI Taxonomy" id="42234"/>
    <lineage>
        <taxon>Bacteria</taxon>
        <taxon>Bacillati</taxon>
        <taxon>Actinomycetota</taxon>
        <taxon>Actinomycetes</taxon>
        <taxon>Kitasatosporales</taxon>
        <taxon>Streptomycetaceae</taxon>
        <taxon>Streptomyces</taxon>
    </lineage>
</organism>
<evidence type="ECO:0000313" key="3">
    <source>
        <dbReference type="EMBL" id="KND32006.1"/>
    </source>
</evidence>